<dbReference type="InterPro" id="IPR045035">
    <property type="entry name" value="YSL-like"/>
</dbReference>
<feature type="transmembrane region" description="Helical" evidence="6">
    <location>
        <begin position="610"/>
        <end position="634"/>
    </location>
</feature>
<feature type="transmembrane region" description="Helical" evidence="6">
    <location>
        <begin position="358"/>
        <end position="376"/>
    </location>
</feature>
<dbReference type="Pfam" id="PF03169">
    <property type="entry name" value="OPT"/>
    <property type="match status" value="1"/>
</dbReference>
<dbReference type="EMBL" id="OMOD01000002">
    <property type="protein sequence ID" value="SPF31594.1"/>
    <property type="molecule type" value="Genomic_DNA"/>
</dbReference>
<feature type="transmembrane region" description="Helical" evidence="6">
    <location>
        <begin position="641"/>
        <end position="663"/>
    </location>
</feature>
<feature type="transmembrane region" description="Helical" evidence="6">
    <location>
        <begin position="256"/>
        <end position="278"/>
    </location>
</feature>
<keyword evidence="5 6" id="KW-0472">Membrane</keyword>
<comment type="subcellular location">
    <subcellularLocation>
        <location evidence="1">Membrane</location>
        <topology evidence="1">Multi-pass membrane protein</topology>
    </subcellularLocation>
</comment>
<feature type="transmembrane region" description="Helical" evidence="6">
    <location>
        <begin position="450"/>
        <end position="468"/>
    </location>
</feature>
<feature type="transmembrane region" description="Helical" evidence="6">
    <location>
        <begin position="93"/>
        <end position="112"/>
    </location>
</feature>
<evidence type="ECO:0000256" key="4">
    <source>
        <dbReference type="ARBA" id="ARBA00022989"/>
    </source>
</evidence>
<evidence type="ECO:0000256" key="2">
    <source>
        <dbReference type="ARBA" id="ARBA00022448"/>
    </source>
</evidence>
<evidence type="ECO:0000256" key="3">
    <source>
        <dbReference type="ARBA" id="ARBA00022692"/>
    </source>
</evidence>
<dbReference type="GO" id="GO:0016020">
    <property type="term" value="C:membrane"/>
    <property type="evidence" value="ECO:0007669"/>
    <property type="project" value="UniProtKB-SubCell"/>
</dbReference>
<keyword evidence="3 6" id="KW-0812">Transmembrane</keyword>
<dbReference type="NCBIfam" id="TIGR00728">
    <property type="entry name" value="OPT_sfam"/>
    <property type="match status" value="1"/>
</dbReference>
<dbReference type="Proteomes" id="UP000238701">
    <property type="component" value="Unassembled WGS sequence"/>
</dbReference>
<evidence type="ECO:0000313" key="7">
    <source>
        <dbReference type="EMBL" id="SPF31594.1"/>
    </source>
</evidence>
<feature type="transmembrane region" description="Helical" evidence="6">
    <location>
        <begin position="118"/>
        <end position="139"/>
    </location>
</feature>
<feature type="transmembrane region" description="Helical" evidence="6">
    <location>
        <begin position="298"/>
        <end position="319"/>
    </location>
</feature>
<proteinExistence type="predicted"/>
<dbReference type="AlphaFoldDB" id="A0A2U3JW08"/>
<feature type="transmembrane region" description="Helical" evidence="6">
    <location>
        <begin position="489"/>
        <end position="508"/>
    </location>
</feature>
<dbReference type="NCBIfam" id="TIGR00733">
    <property type="entry name" value="OPT family oligopeptide transporter"/>
    <property type="match status" value="1"/>
</dbReference>
<gene>
    <name evidence="7" type="ORF">SBA1_100050</name>
</gene>
<name>A0A2U3JW08_9BACT</name>
<dbReference type="PANTHER" id="PTHR31645:SF0">
    <property type="entry name" value="OLIGOPEPTIDE TRANSPORTER YGL114W-RELATED"/>
    <property type="match status" value="1"/>
</dbReference>
<sequence length="683" mass="70496">MSTPATGLPPKKYAPYVPETMQMKEFTLRALLIGLVMTAILGAANAYLGLKAGMTIAATYPAAVIGMALLRLMKGSLLEENIARTVGSIGESVAAGAVFTIPAFVMAGLWPGLTRDKYWNSVALMVIGGTLGILFVTLLRRVMVEDPDLPYPESVAASEIHKAGQQGAKAAKILFANMGFGGFMYLLGAVNVFSPSNTLHVKISELGKSLLLRTGTNPNVTTTVTGGATLFNGPDVSPAYLGVGYIIGPRLGALNFAGGVLAWGLLVPLLTFTIGPYIQAAQPGGKPLSWDLLAGAIYYSIVRPIAVGGMLVGATYTLFRMRKQLGVGLGRAISDLKKSTAAHAATSRTDRDLPAKSIFAGIAFVFVAMILLYYHFLSGAGNLTSSKILSGSLVSAGVMIIVGFFFAAVSGNLVGMIGSSNNPVSGLTLCTLVIAALLMVALGVSGTGGVAAVLGVAAVVCVSSAVAGEMLQDLKVGYILGGTPAKMQIGDLFGIVVASLVLFVPLAVLDKAYHFGSNALPAPQAGLMAMLSKGIVGGEMAWPLVVVGILLGIAMIMIEVKSVMLFSVGMYLPLGTTFAIFVGGLIRWATDKLRDRRGYNDAQKARVDNAGILTASGLIAGEALCGLVIAGLVGSGRDVTLVHWTPSIGAALAALAVLLIVMIRVPLANAGRPEDPAPPTAIM</sequence>
<protein>
    <submittedName>
        <fullName evidence="7">Oligopeptide transporter OPT</fullName>
    </submittedName>
</protein>
<feature type="transmembrane region" description="Helical" evidence="6">
    <location>
        <begin position="30"/>
        <end position="48"/>
    </location>
</feature>
<feature type="transmembrane region" description="Helical" evidence="6">
    <location>
        <begin position="54"/>
        <end position="72"/>
    </location>
</feature>
<keyword evidence="4 6" id="KW-1133">Transmembrane helix</keyword>
<feature type="transmembrane region" description="Helical" evidence="6">
    <location>
        <begin position="570"/>
        <end position="590"/>
    </location>
</feature>
<accession>A0A2U3JW08</accession>
<dbReference type="InterPro" id="IPR004814">
    <property type="entry name" value="Oligopep_transpt"/>
</dbReference>
<feature type="transmembrane region" description="Helical" evidence="6">
    <location>
        <begin position="426"/>
        <end position="444"/>
    </location>
</feature>
<keyword evidence="2" id="KW-0813">Transport</keyword>
<feature type="transmembrane region" description="Helical" evidence="6">
    <location>
        <begin position="388"/>
        <end position="414"/>
    </location>
</feature>
<evidence type="ECO:0000313" key="8">
    <source>
        <dbReference type="Proteomes" id="UP000238701"/>
    </source>
</evidence>
<dbReference type="GO" id="GO:0035673">
    <property type="term" value="F:oligopeptide transmembrane transporter activity"/>
    <property type="evidence" value="ECO:0007669"/>
    <property type="project" value="InterPro"/>
</dbReference>
<evidence type="ECO:0000256" key="6">
    <source>
        <dbReference type="SAM" id="Phobius"/>
    </source>
</evidence>
<dbReference type="PANTHER" id="PTHR31645">
    <property type="entry name" value="OLIGOPEPTIDE TRANSPORTER YGL114W-RELATED"/>
    <property type="match status" value="1"/>
</dbReference>
<reference evidence="8" key="1">
    <citation type="submission" date="2018-02" db="EMBL/GenBank/DDBJ databases">
        <authorList>
            <person name="Hausmann B."/>
        </authorList>
    </citation>
    <scope>NUCLEOTIDE SEQUENCE [LARGE SCALE GENOMIC DNA]</scope>
    <source>
        <strain evidence="8">Peat soil MAG SbA1</strain>
    </source>
</reference>
<dbReference type="InterPro" id="IPR004813">
    <property type="entry name" value="OPT"/>
</dbReference>
<evidence type="ECO:0000256" key="5">
    <source>
        <dbReference type="ARBA" id="ARBA00023136"/>
    </source>
</evidence>
<organism evidence="7 8">
    <name type="scientific">Candidatus Sulfotelmatobacter kueseliae</name>
    <dbReference type="NCBI Taxonomy" id="2042962"/>
    <lineage>
        <taxon>Bacteria</taxon>
        <taxon>Pseudomonadati</taxon>
        <taxon>Acidobacteriota</taxon>
        <taxon>Terriglobia</taxon>
        <taxon>Terriglobales</taxon>
        <taxon>Candidatus Korobacteraceae</taxon>
        <taxon>Candidatus Sulfotelmatobacter</taxon>
    </lineage>
</organism>
<feature type="transmembrane region" description="Helical" evidence="6">
    <location>
        <begin position="540"/>
        <end position="558"/>
    </location>
</feature>
<evidence type="ECO:0000256" key="1">
    <source>
        <dbReference type="ARBA" id="ARBA00004141"/>
    </source>
</evidence>